<accession>A0A409WL34</accession>
<evidence type="ECO:0000313" key="3">
    <source>
        <dbReference type="Proteomes" id="UP000284706"/>
    </source>
</evidence>
<keyword evidence="3" id="KW-1185">Reference proteome</keyword>
<dbReference type="AlphaFoldDB" id="A0A409WL34"/>
<gene>
    <name evidence="2" type="ORF">CVT26_000677</name>
</gene>
<proteinExistence type="predicted"/>
<organism evidence="2 3">
    <name type="scientific">Gymnopilus dilepis</name>
    <dbReference type="NCBI Taxonomy" id="231916"/>
    <lineage>
        <taxon>Eukaryota</taxon>
        <taxon>Fungi</taxon>
        <taxon>Dikarya</taxon>
        <taxon>Basidiomycota</taxon>
        <taxon>Agaricomycotina</taxon>
        <taxon>Agaricomycetes</taxon>
        <taxon>Agaricomycetidae</taxon>
        <taxon>Agaricales</taxon>
        <taxon>Agaricineae</taxon>
        <taxon>Hymenogastraceae</taxon>
        <taxon>Gymnopilus</taxon>
    </lineage>
</organism>
<feature type="region of interest" description="Disordered" evidence="1">
    <location>
        <begin position="65"/>
        <end position="186"/>
    </location>
</feature>
<feature type="compositionally biased region" description="Pro residues" evidence="1">
    <location>
        <begin position="139"/>
        <end position="152"/>
    </location>
</feature>
<feature type="compositionally biased region" description="Basic and acidic residues" evidence="1">
    <location>
        <begin position="122"/>
        <end position="135"/>
    </location>
</feature>
<dbReference type="Proteomes" id="UP000284706">
    <property type="component" value="Unassembled WGS sequence"/>
</dbReference>
<name>A0A409WL34_9AGAR</name>
<protein>
    <submittedName>
        <fullName evidence="2">Uncharacterized protein</fullName>
    </submittedName>
</protein>
<feature type="region of interest" description="Disordered" evidence="1">
    <location>
        <begin position="35"/>
        <end position="54"/>
    </location>
</feature>
<dbReference type="InParanoid" id="A0A409WL34"/>
<evidence type="ECO:0000313" key="2">
    <source>
        <dbReference type="EMBL" id="PPQ79234.1"/>
    </source>
</evidence>
<feature type="compositionally biased region" description="Low complexity" evidence="1">
    <location>
        <begin position="74"/>
        <end position="94"/>
    </location>
</feature>
<comment type="caution">
    <text evidence="2">The sequence shown here is derived from an EMBL/GenBank/DDBJ whole genome shotgun (WGS) entry which is preliminary data.</text>
</comment>
<feature type="non-terminal residue" evidence="2">
    <location>
        <position position="186"/>
    </location>
</feature>
<reference evidence="2 3" key="1">
    <citation type="journal article" date="2018" name="Evol. Lett.">
        <title>Horizontal gene cluster transfer increased hallucinogenic mushroom diversity.</title>
        <authorList>
            <person name="Reynolds H.T."/>
            <person name="Vijayakumar V."/>
            <person name="Gluck-Thaler E."/>
            <person name="Korotkin H.B."/>
            <person name="Matheny P.B."/>
            <person name="Slot J.C."/>
        </authorList>
    </citation>
    <scope>NUCLEOTIDE SEQUENCE [LARGE SCALE GENOMIC DNA]</scope>
    <source>
        <strain evidence="2 3">SRW20</strain>
    </source>
</reference>
<feature type="compositionally biased region" description="Low complexity" evidence="1">
    <location>
        <begin position="153"/>
        <end position="171"/>
    </location>
</feature>
<sequence length="186" mass="19944">MSLSLLQQPFPVPSLRKRTSSFSCSADLCVSLSPNPRPCKSPRVANNNKNINNSMVSPLRRSETMLSIPSGSSDAATTTPNPNAATITSTPTTTTRDKDAATYRVLQRHKEDRLRRKGLTRTHSEYFDFTSRPRLELAPPKPAPTSAVPPTPVASSSSSTSTASTASAVKPTPSPKSAAPIRPRKS</sequence>
<evidence type="ECO:0000256" key="1">
    <source>
        <dbReference type="SAM" id="MobiDB-lite"/>
    </source>
</evidence>
<dbReference type="EMBL" id="NHYE01005013">
    <property type="protein sequence ID" value="PPQ79234.1"/>
    <property type="molecule type" value="Genomic_DNA"/>
</dbReference>